<evidence type="ECO:0000256" key="2">
    <source>
        <dbReference type="ARBA" id="ARBA00022737"/>
    </source>
</evidence>
<dbReference type="SUPFAM" id="SSF101898">
    <property type="entry name" value="NHL repeat"/>
    <property type="match status" value="1"/>
</dbReference>
<reference evidence="6 7" key="1">
    <citation type="submission" date="2020-04" db="EMBL/GenBank/DDBJ databases">
        <title>Flammeovirgaceae bacterium KN852 isolated from deep sea.</title>
        <authorList>
            <person name="Zhang D.-C."/>
        </authorList>
    </citation>
    <scope>NUCLEOTIDE SEQUENCE [LARGE SCALE GENOMIC DNA]</scope>
    <source>
        <strain evidence="6 7">KN852</strain>
    </source>
</reference>
<name>A0A848IWD6_9BACT</name>
<dbReference type="AlphaFoldDB" id="A0A848IWD6"/>
<evidence type="ECO:0008006" key="8">
    <source>
        <dbReference type="Google" id="ProtNLM"/>
    </source>
</evidence>
<dbReference type="PANTHER" id="PTHR10680">
    <property type="entry name" value="PEPTIDYL-GLYCINE ALPHA-AMIDATING MONOOXYGENASE"/>
    <property type="match status" value="1"/>
</dbReference>
<keyword evidence="7" id="KW-1185">Reference proteome</keyword>
<keyword evidence="1 5" id="KW-0732">Signal</keyword>
<comment type="caution">
    <text evidence="6">The sequence shown here is derived from an EMBL/GenBank/DDBJ whole genome shotgun (WGS) entry which is preliminary data.</text>
</comment>
<feature type="repeat" description="NHL" evidence="4">
    <location>
        <begin position="183"/>
        <end position="226"/>
    </location>
</feature>
<dbReference type="PANTHER" id="PTHR10680:SF14">
    <property type="entry name" value="PEPTIDYL-GLYCINE ALPHA-AMIDATING MONOOXYGENASE"/>
    <property type="match status" value="1"/>
</dbReference>
<keyword evidence="3" id="KW-0325">Glycoprotein</keyword>
<evidence type="ECO:0000313" key="7">
    <source>
        <dbReference type="Proteomes" id="UP000559010"/>
    </source>
</evidence>
<evidence type="ECO:0000313" key="6">
    <source>
        <dbReference type="EMBL" id="NMM47571.1"/>
    </source>
</evidence>
<gene>
    <name evidence="6" type="ORF">HH304_04105</name>
</gene>
<dbReference type="RefSeq" id="WP_169678191.1">
    <property type="nucleotide sequence ID" value="NZ_JABBNU010000002.1"/>
</dbReference>
<dbReference type="InterPro" id="IPR001258">
    <property type="entry name" value="NHL_repeat"/>
</dbReference>
<organism evidence="6 7">
    <name type="scientific">Marinigracilibium pacificum</name>
    <dbReference type="NCBI Taxonomy" id="2729599"/>
    <lineage>
        <taxon>Bacteria</taxon>
        <taxon>Pseudomonadati</taxon>
        <taxon>Bacteroidota</taxon>
        <taxon>Cytophagia</taxon>
        <taxon>Cytophagales</taxon>
        <taxon>Flammeovirgaceae</taxon>
        <taxon>Marinigracilibium</taxon>
    </lineage>
</organism>
<dbReference type="Proteomes" id="UP000559010">
    <property type="component" value="Unassembled WGS sequence"/>
</dbReference>
<feature type="chain" id="PRO_5032685597" description="Peptidylamidoglycolate lyase" evidence="5">
    <location>
        <begin position="21"/>
        <end position="324"/>
    </location>
</feature>
<dbReference type="Gene3D" id="2.120.10.30">
    <property type="entry name" value="TolB, C-terminal domain"/>
    <property type="match status" value="1"/>
</dbReference>
<dbReference type="CDD" id="cd14958">
    <property type="entry name" value="NHL_PAL_like"/>
    <property type="match status" value="1"/>
</dbReference>
<protein>
    <recommendedName>
        <fullName evidence="8">Peptidylamidoglycolate lyase</fullName>
    </recommendedName>
</protein>
<dbReference type="EMBL" id="JABBNU010000002">
    <property type="protein sequence ID" value="NMM47571.1"/>
    <property type="molecule type" value="Genomic_DNA"/>
</dbReference>
<evidence type="ECO:0000256" key="5">
    <source>
        <dbReference type="SAM" id="SignalP"/>
    </source>
</evidence>
<keyword evidence="2" id="KW-0677">Repeat</keyword>
<feature type="repeat" description="NHL" evidence="4">
    <location>
        <begin position="87"/>
        <end position="128"/>
    </location>
</feature>
<evidence type="ECO:0000256" key="3">
    <source>
        <dbReference type="ARBA" id="ARBA00023180"/>
    </source>
</evidence>
<evidence type="ECO:0000256" key="4">
    <source>
        <dbReference type="PROSITE-ProRule" id="PRU00504"/>
    </source>
</evidence>
<dbReference type="GO" id="GO:0005576">
    <property type="term" value="C:extracellular region"/>
    <property type="evidence" value="ECO:0007669"/>
    <property type="project" value="TreeGrafter"/>
</dbReference>
<feature type="signal peptide" evidence="5">
    <location>
        <begin position="1"/>
        <end position="20"/>
    </location>
</feature>
<dbReference type="Pfam" id="PF01436">
    <property type="entry name" value="NHL"/>
    <property type="match status" value="2"/>
</dbReference>
<evidence type="ECO:0000256" key="1">
    <source>
        <dbReference type="ARBA" id="ARBA00022729"/>
    </source>
</evidence>
<feature type="repeat" description="NHL" evidence="4">
    <location>
        <begin position="135"/>
        <end position="179"/>
    </location>
</feature>
<dbReference type="InterPro" id="IPR011042">
    <property type="entry name" value="6-blade_b-propeller_TolB-like"/>
</dbReference>
<dbReference type="PROSITE" id="PS51125">
    <property type="entry name" value="NHL"/>
    <property type="match status" value="3"/>
</dbReference>
<proteinExistence type="predicted"/>
<sequence>MKNNLFIALILFIFSIDLSAQSPNNSARRYHYDTTWQVENKLGQPAGLGINSKGNLVVFHRAGVDPNRDPLTLISKPTIAIIDVNTGKIVSEFGSGMFILPHGLTVDEEDNIWVTDTGLDQVFKFNRKGKLLMTLGIAHEKGDDHIHFNRPTDVAVLKGGSFYVSDGYGNSRVIKFSKEGKFQFQWGEKGSNEGQFNLPHAIDVDFEGNVYVADRENGRVQKFDSNGKFLKSWDTPSGAAVYSLTVDPQSKALFTVDYQKKGNDILGSDISYLTLDLYQQWIQGRSGQYSGSICRYHDITLDDKGNIYVADLLNNLIQKFKPIE</sequence>
<accession>A0A848IWD6</accession>